<dbReference type="GO" id="GO:0016020">
    <property type="term" value="C:membrane"/>
    <property type="evidence" value="ECO:0007669"/>
    <property type="project" value="InterPro"/>
</dbReference>
<dbReference type="GO" id="GO:0007165">
    <property type="term" value="P:signal transduction"/>
    <property type="evidence" value="ECO:0007669"/>
    <property type="project" value="UniProtKB-KW"/>
</dbReference>
<dbReference type="GO" id="GO:0004888">
    <property type="term" value="F:transmembrane signaling receptor activity"/>
    <property type="evidence" value="ECO:0007669"/>
    <property type="project" value="InterPro"/>
</dbReference>
<dbReference type="AlphaFoldDB" id="A0A2T0R941"/>
<evidence type="ECO:0000259" key="7">
    <source>
        <dbReference type="PROSITE" id="PS50111"/>
    </source>
</evidence>
<evidence type="ECO:0000256" key="5">
    <source>
        <dbReference type="PROSITE-ProRule" id="PRU00284"/>
    </source>
</evidence>
<gene>
    <name evidence="9" type="ORF">CLV70_1501</name>
</gene>
<organism evidence="9 10">
    <name type="scientific">Pseudosporangium ferrugineum</name>
    <dbReference type="NCBI Taxonomy" id="439699"/>
    <lineage>
        <taxon>Bacteria</taxon>
        <taxon>Bacillati</taxon>
        <taxon>Actinomycetota</taxon>
        <taxon>Actinomycetes</taxon>
        <taxon>Micromonosporales</taxon>
        <taxon>Micromonosporaceae</taxon>
        <taxon>Pseudosporangium</taxon>
    </lineage>
</organism>
<dbReference type="CDD" id="cd06225">
    <property type="entry name" value="HAMP"/>
    <property type="match status" value="1"/>
</dbReference>
<dbReference type="GO" id="GO:0006935">
    <property type="term" value="P:chemotaxis"/>
    <property type="evidence" value="ECO:0007669"/>
    <property type="project" value="InterPro"/>
</dbReference>
<dbReference type="PANTHER" id="PTHR32089">
    <property type="entry name" value="METHYL-ACCEPTING CHEMOTAXIS PROTEIN MCPB"/>
    <property type="match status" value="1"/>
</dbReference>
<evidence type="ECO:0000256" key="2">
    <source>
        <dbReference type="ARBA" id="ARBA00022989"/>
    </source>
</evidence>
<accession>A0A2T0R941</accession>
<dbReference type="PROSITE" id="PS50111">
    <property type="entry name" value="CHEMOTAXIS_TRANSDUC_2"/>
    <property type="match status" value="1"/>
</dbReference>
<dbReference type="Proteomes" id="UP000239209">
    <property type="component" value="Unassembled WGS sequence"/>
</dbReference>
<dbReference type="PANTHER" id="PTHR32089:SF112">
    <property type="entry name" value="LYSOZYME-LIKE PROTEIN-RELATED"/>
    <property type="match status" value="1"/>
</dbReference>
<evidence type="ECO:0000256" key="3">
    <source>
        <dbReference type="ARBA" id="ARBA00023224"/>
    </source>
</evidence>
<dbReference type="RefSeq" id="WP_106131476.1">
    <property type="nucleotide sequence ID" value="NZ_PVZG01000050.1"/>
</dbReference>
<dbReference type="GO" id="GO:0035438">
    <property type="term" value="F:cyclic-di-GMP binding"/>
    <property type="evidence" value="ECO:0007669"/>
    <property type="project" value="InterPro"/>
</dbReference>
<keyword evidence="2 6" id="KW-1133">Transmembrane helix</keyword>
<dbReference type="OrthoDB" id="3285468at2"/>
<keyword evidence="3 5" id="KW-0807">Transducer</keyword>
<dbReference type="SMART" id="SM00283">
    <property type="entry name" value="MA"/>
    <property type="match status" value="1"/>
</dbReference>
<reference evidence="9 10" key="1">
    <citation type="submission" date="2018-03" db="EMBL/GenBank/DDBJ databases">
        <title>Genomic Encyclopedia of Archaeal and Bacterial Type Strains, Phase II (KMG-II): from individual species to whole genera.</title>
        <authorList>
            <person name="Goeker M."/>
        </authorList>
    </citation>
    <scope>NUCLEOTIDE SEQUENCE [LARGE SCALE GENOMIC DNA]</scope>
    <source>
        <strain evidence="9 10">DSM 45348</strain>
    </source>
</reference>
<dbReference type="PROSITE" id="PS50885">
    <property type="entry name" value="HAMP"/>
    <property type="match status" value="1"/>
</dbReference>
<dbReference type="InterPro" id="IPR009875">
    <property type="entry name" value="PilZ_domain"/>
</dbReference>
<keyword evidence="6" id="KW-0472">Membrane</keyword>
<comment type="similarity">
    <text evidence="4">Belongs to the methyl-accepting chemotaxis (MCP) protein family.</text>
</comment>
<feature type="transmembrane region" description="Helical" evidence="6">
    <location>
        <begin position="28"/>
        <end position="47"/>
    </location>
</feature>
<evidence type="ECO:0000256" key="6">
    <source>
        <dbReference type="SAM" id="Phobius"/>
    </source>
</evidence>
<evidence type="ECO:0000313" key="9">
    <source>
        <dbReference type="EMBL" id="PRY17675.1"/>
    </source>
</evidence>
<comment type="caution">
    <text evidence="9">The sequence shown here is derived from an EMBL/GenBank/DDBJ whole genome shotgun (WGS) entry which is preliminary data.</text>
</comment>
<dbReference type="SMART" id="SM00304">
    <property type="entry name" value="HAMP"/>
    <property type="match status" value="3"/>
</dbReference>
<keyword evidence="1 6" id="KW-0812">Transmembrane</keyword>
<dbReference type="SUPFAM" id="SSF58104">
    <property type="entry name" value="Methyl-accepting chemotaxis protein (MCP) signaling domain"/>
    <property type="match status" value="1"/>
</dbReference>
<sequence length="691" mass="71026">MLGNDRGAPAALRPVLAAADRMRTSLRLATLVLVLMIPGVAATYGYVREADSKIDFSAAERDGLVVVRPALLALAEAVAGRQPDLGAVRSAVASRPSLHLGEALGAVPGSAGDSPAGRLALATGLAALVTEAGNRSNLILDPDLDSFYVMDAQIVQLPKALVAAAKAAAAGQGGGNSAVADQAVRAGELSGAADSLRNDVTTAAANTAMGGLADRLGAVVRAADVLAALAKNLTDTLANPGPADVTAAATALRDAVGPLVEVLDDLLTTRVGGFTRERLVVLAITIGGFVLAAWFAVGVLWRTRHDVALAVGGVSALADGDLGERAVPAGRDELGDLGQALDTARTRMAAQEDRLRDAAAVREEQHRLSFQHQKQAELRLRERAQAIIDESTSVISEELHRVTEQVGEVSRAAGTIDSGIAATDEATAAAVDHARQAEAVIGSLEQSLRRVASTAELVQGIAAQTRLLALNATIEAARAGELGQGFTVVADEVKELATSTSRSTEQITGTIAELERDTARMAEAIAAMVTGIGSVGAAATSLRAVAADQSAVVGRLTDGMGRTIGRVEEMSGLAAQIERRRSERVRVSGTVRLRGRTGDAVEAELIDVNATGLRVRCAPGALAAGDLVDVDGFGHPDQPIPVRARVDNVGHGDREGEAGLQLMITEAGTGERIDRYLADLTGESVSAPPTG</sequence>
<proteinExistence type="inferred from homology"/>
<dbReference type="InterPro" id="IPR004089">
    <property type="entry name" value="MCPsignal_dom"/>
</dbReference>
<dbReference type="Gene3D" id="2.40.10.220">
    <property type="entry name" value="predicted glycosyltransferase like domains"/>
    <property type="match status" value="1"/>
</dbReference>
<evidence type="ECO:0000256" key="4">
    <source>
        <dbReference type="ARBA" id="ARBA00029447"/>
    </source>
</evidence>
<protein>
    <submittedName>
        <fullName evidence="9">Methyl-accepting chemotaxis protein</fullName>
    </submittedName>
</protein>
<keyword evidence="10" id="KW-1185">Reference proteome</keyword>
<dbReference type="EMBL" id="PVZG01000050">
    <property type="protein sequence ID" value="PRY17675.1"/>
    <property type="molecule type" value="Genomic_DNA"/>
</dbReference>
<evidence type="ECO:0000256" key="1">
    <source>
        <dbReference type="ARBA" id="ARBA00022692"/>
    </source>
</evidence>
<dbReference type="InterPro" id="IPR003660">
    <property type="entry name" value="HAMP_dom"/>
</dbReference>
<dbReference type="Pfam" id="PF00672">
    <property type="entry name" value="HAMP"/>
    <property type="match status" value="1"/>
</dbReference>
<evidence type="ECO:0000313" key="10">
    <source>
        <dbReference type="Proteomes" id="UP000239209"/>
    </source>
</evidence>
<feature type="transmembrane region" description="Helical" evidence="6">
    <location>
        <begin position="279"/>
        <end position="301"/>
    </location>
</feature>
<dbReference type="Pfam" id="PF07238">
    <property type="entry name" value="PilZ"/>
    <property type="match status" value="1"/>
</dbReference>
<dbReference type="InterPro" id="IPR004090">
    <property type="entry name" value="Chemotax_Me-accpt_rcpt"/>
</dbReference>
<feature type="domain" description="HAMP" evidence="8">
    <location>
        <begin position="301"/>
        <end position="353"/>
    </location>
</feature>
<dbReference type="PRINTS" id="PR00260">
    <property type="entry name" value="CHEMTRNSDUCR"/>
</dbReference>
<feature type="domain" description="Methyl-accepting transducer" evidence="7">
    <location>
        <begin position="382"/>
        <end position="586"/>
    </location>
</feature>
<name>A0A2T0R941_9ACTN</name>
<dbReference type="Pfam" id="PF00015">
    <property type="entry name" value="MCPsignal"/>
    <property type="match status" value="1"/>
</dbReference>
<evidence type="ECO:0000259" key="8">
    <source>
        <dbReference type="PROSITE" id="PS50885"/>
    </source>
</evidence>
<dbReference type="Gene3D" id="1.10.287.950">
    <property type="entry name" value="Methyl-accepting chemotaxis protein"/>
    <property type="match status" value="1"/>
</dbReference>